<keyword evidence="4" id="KW-0255">Endonuclease</keyword>
<evidence type="ECO:0000256" key="1">
    <source>
        <dbReference type="ARBA" id="ARBA00022679"/>
    </source>
</evidence>
<dbReference type="InterPro" id="IPR043502">
    <property type="entry name" value="DNA/RNA_pol_sf"/>
</dbReference>
<evidence type="ECO:0000256" key="6">
    <source>
        <dbReference type="ARBA" id="ARBA00022918"/>
    </source>
</evidence>
<dbReference type="GO" id="GO:0016787">
    <property type="term" value="F:hydrolase activity"/>
    <property type="evidence" value="ECO:0007669"/>
    <property type="project" value="UniProtKB-KW"/>
</dbReference>
<dbReference type="Proteomes" id="UP001283361">
    <property type="component" value="Unassembled WGS sequence"/>
</dbReference>
<evidence type="ECO:0000256" key="3">
    <source>
        <dbReference type="ARBA" id="ARBA00022722"/>
    </source>
</evidence>
<dbReference type="AlphaFoldDB" id="A0AAE0ZU92"/>
<keyword evidence="3" id="KW-0540">Nuclease</keyword>
<dbReference type="PANTHER" id="PTHR37984:SF8">
    <property type="entry name" value="CCHC-TYPE DOMAIN-CONTAINING PROTEIN"/>
    <property type="match status" value="1"/>
</dbReference>
<keyword evidence="10" id="KW-1185">Reference proteome</keyword>
<keyword evidence="1" id="KW-0808">Transferase</keyword>
<evidence type="ECO:0000259" key="8">
    <source>
        <dbReference type="Pfam" id="PF17917"/>
    </source>
</evidence>
<keyword evidence="5" id="KW-0378">Hydrolase</keyword>
<evidence type="ECO:0000313" key="10">
    <source>
        <dbReference type="Proteomes" id="UP001283361"/>
    </source>
</evidence>
<dbReference type="PANTHER" id="PTHR37984">
    <property type="entry name" value="PROTEIN CBG26694"/>
    <property type="match status" value="1"/>
</dbReference>
<dbReference type="InterPro" id="IPR041373">
    <property type="entry name" value="RT_RNaseH"/>
</dbReference>
<reference evidence="9" key="1">
    <citation type="journal article" date="2023" name="G3 (Bethesda)">
        <title>A reference genome for the long-term kleptoplast-retaining sea slug Elysia crispata morphotype clarki.</title>
        <authorList>
            <person name="Eastman K.E."/>
            <person name="Pendleton A.L."/>
            <person name="Shaikh M.A."/>
            <person name="Suttiyut T."/>
            <person name="Ogas R."/>
            <person name="Tomko P."/>
            <person name="Gavelis G."/>
            <person name="Widhalm J.R."/>
            <person name="Wisecaver J.H."/>
        </authorList>
    </citation>
    <scope>NUCLEOTIDE SEQUENCE</scope>
    <source>
        <strain evidence="9">ECLA1</strain>
    </source>
</reference>
<dbReference type="GO" id="GO:0003964">
    <property type="term" value="F:RNA-directed DNA polymerase activity"/>
    <property type="evidence" value="ECO:0007669"/>
    <property type="project" value="UniProtKB-KW"/>
</dbReference>
<proteinExistence type="predicted"/>
<accession>A0AAE0ZU92</accession>
<dbReference type="Pfam" id="PF17917">
    <property type="entry name" value="RT_RNaseH"/>
    <property type="match status" value="1"/>
</dbReference>
<dbReference type="SUPFAM" id="SSF56672">
    <property type="entry name" value="DNA/RNA polymerases"/>
    <property type="match status" value="1"/>
</dbReference>
<name>A0AAE0ZU92_9GAST</name>
<evidence type="ECO:0000313" key="9">
    <source>
        <dbReference type="EMBL" id="KAK3775684.1"/>
    </source>
</evidence>
<dbReference type="EMBL" id="JAWDGP010003292">
    <property type="protein sequence ID" value="KAK3775684.1"/>
    <property type="molecule type" value="Genomic_DNA"/>
</dbReference>
<feature type="region of interest" description="Disordered" evidence="7">
    <location>
        <begin position="1"/>
        <end position="23"/>
    </location>
</feature>
<dbReference type="InterPro" id="IPR050951">
    <property type="entry name" value="Retrovirus_Pol_polyprotein"/>
</dbReference>
<dbReference type="GO" id="GO:0004519">
    <property type="term" value="F:endonuclease activity"/>
    <property type="evidence" value="ECO:0007669"/>
    <property type="project" value="UniProtKB-KW"/>
</dbReference>
<protein>
    <recommendedName>
        <fullName evidence="8">Reverse transcriptase RNase H-like domain-containing protein</fullName>
    </recommendedName>
</protein>
<keyword evidence="6" id="KW-0695">RNA-directed DNA polymerase</keyword>
<evidence type="ECO:0000256" key="5">
    <source>
        <dbReference type="ARBA" id="ARBA00022801"/>
    </source>
</evidence>
<evidence type="ECO:0000256" key="2">
    <source>
        <dbReference type="ARBA" id="ARBA00022695"/>
    </source>
</evidence>
<sequence>MRSLQNDAGKAGQTQQSKPDIGGLDTAALTTDPCITPRALPCRSVPLALKTKVKMELDSSCEKGIMERVSKPIAWQKWTRIDKETLAVVFGLKELHQYTYGRPITIDNDHKPLEIAGKKGLLGELGVLLRYAEFFIES</sequence>
<feature type="compositionally biased region" description="Polar residues" evidence="7">
    <location>
        <begin position="1"/>
        <end position="18"/>
    </location>
</feature>
<comment type="caution">
    <text evidence="9">The sequence shown here is derived from an EMBL/GenBank/DDBJ whole genome shotgun (WGS) entry which is preliminary data.</text>
</comment>
<evidence type="ECO:0000256" key="7">
    <source>
        <dbReference type="SAM" id="MobiDB-lite"/>
    </source>
</evidence>
<evidence type="ECO:0000256" key="4">
    <source>
        <dbReference type="ARBA" id="ARBA00022759"/>
    </source>
</evidence>
<gene>
    <name evidence="9" type="ORF">RRG08_049863</name>
</gene>
<organism evidence="9 10">
    <name type="scientific">Elysia crispata</name>
    <name type="common">lettuce slug</name>
    <dbReference type="NCBI Taxonomy" id="231223"/>
    <lineage>
        <taxon>Eukaryota</taxon>
        <taxon>Metazoa</taxon>
        <taxon>Spiralia</taxon>
        <taxon>Lophotrochozoa</taxon>
        <taxon>Mollusca</taxon>
        <taxon>Gastropoda</taxon>
        <taxon>Heterobranchia</taxon>
        <taxon>Euthyneura</taxon>
        <taxon>Panpulmonata</taxon>
        <taxon>Sacoglossa</taxon>
        <taxon>Placobranchoidea</taxon>
        <taxon>Plakobranchidae</taxon>
        <taxon>Elysia</taxon>
    </lineage>
</organism>
<feature type="domain" description="Reverse transcriptase RNase H-like" evidence="8">
    <location>
        <begin position="76"/>
        <end position="121"/>
    </location>
</feature>
<keyword evidence="2" id="KW-0548">Nucleotidyltransferase</keyword>